<reference evidence="1" key="1">
    <citation type="submission" date="2019-08" db="EMBL/GenBank/DDBJ databases">
        <authorList>
            <person name="Kucharzyk K."/>
            <person name="Murdoch R.W."/>
            <person name="Higgins S."/>
            <person name="Loffler F."/>
        </authorList>
    </citation>
    <scope>NUCLEOTIDE SEQUENCE</scope>
</reference>
<dbReference type="AlphaFoldDB" id="A0A645JMG3"/>
<organism evidence="1">
    <name type="scientific">bioreactor metagenome</name>
    <dbReference type="NCBI Taxonomy" id="1076179"/>
    <lineage>
        <taxon>unclassified sequences</taxon>
        <taxon>metagenomes</taxon>
        <taxon>ecological metagenomes</taxon>
    </lineage>
</organism>
<name>A0A645JMG3_9ZZZZ</name>
<dbReference type="EMBL" id="VSSQ01146256">
    <property type="protein sequence ID" value="MPN64821.1"/>
    <property type="molecule type" value="Genomic_DNA"/>
</dbReference>
<gene>
    <name evidence="1" type="ORF">SDC9_212598</name>
</gene>
<accession>A0A645JMG3</accession>
<evidence type="ECO:0000313" key="1">
    <source>
        <dbReference type="EMBL" id="MPN64821.1"/>
    </source>
</evidence>
<comment type="caution">
    <text evidence="1">The sequence shown here is derived from an EMBL/GenBank/DDBJ whole genome shotgun (WGS) entry which is preliminary data.</text>
</comment>
<sequence>MAQHVVELARIQNVVRFAVVGAKAQAVAPGQVFDVGPDGGDVFGNGGIARVHIHARPQFVQCFAGLGGLVAGGGAADVISADQPPKAAGQVAL</sequence>
<proteinExistence type="predicted"/>
<protein>
    <submittedName>
        <fullName evidence="1">Uncharacterized protein</fullName>
    </submittedName>
</protein>